<gene>
    <name evidence="3" type="ORF">FEQUK3_LOCUS6802</name>
</gene>
<dbReference type="InterPro" id="IPR013154">
    <property type="entry name" value="ADH-like_N"/>
</dbReference>
<comment type="caution">
    <text evidence="3">The sequence shown here is derived from an EMBL/GenBank/DDBJ whole genome shotgun (WGS) entry which is preliminary data.</text>
</comment>
<evidence type="ECO:0000256" key="1">
    <source>
        <dbReference type="ARBA" id="ARBA00023002"/>
    </source>
</evidence>
<accession>A0A8J2IX49</accession>
<dbReference type="AlphaFoldDB" id="A0A8J2IX49"/>
<name>A0A8J2IX49_FUSEQ</name>
<dbReference type="SMART" id="SM00829">
    <property type="entry name" value="PKS_ER"/>
    <property type="match status" value="1"/>
</dbReference>
<dbReference type="InterPro" id="IPR047122">
    <property type="entry name" value="Trans-enoyl_RdTase-like"/>
</dbReference>
<dbReference type="InterPro" id="IPR010828">
    <property type="entry name" value="Atf2/Sli1-like"/>
</dbReference>
<dbReference type="GO" id="GO:0016651">
    <property type="term" value="F:oxidoreductase activity, acting on NAD(P)H"/>
    <property type="evidence" value="ECO:0007669"/>
    <property type="project" value="InterPro"/>
</dbReference>
<dbReference type="InterPro" id="IPR020843">
    <property type="entry name" value="ER"/>
</dbReference>
<dbReference type="Pfam" id="PF07247">
    <property type="entry name" value="AATase"/>
    <property type="match status" value="1"/>
</dbReference>
<dbReference type="PANTHER" id="PTHR45348:SF2">
    <property type="entry name" value="ZINC-TYPE ALCOHOL DEHYDROGENASE-LIKE PROTEIN C2E1P3.01"/>
    <property type="match status" value="1"/>
</dbReference>
<dbReference type="Pfam" id="PF08240">
    <property type="entry name" value="ADH_N"/>
    <property type="match status" value="1"/>
</dbReference>
<protein>
    <recommendedName>
        <fullName evidence="2">Enoyl reductase (ER) domain-containing protein</fullName>
    </recommendedName>
</protein>
<dbReference type="InterPro" id="IPR013149">
    <property type="entry name" value="ADH-like_C"/>
</dbReference>
<organism evidence="3 4">
    <name type="scientific">Fusarium equiseti</name>
    <name type="common">Fusarium scirpi</name>
    <dbReference type="NCBI Taxonomy" id="61235"/>
    <lineage>
        <taxon>Eukaryota</taxon>
        <taxon>Fungi</taxon>
        <taxon>Dikarya</taxon>
        <taxon>Ascomycota</taxon>
        <taxon>Pezizomycotina</taxon>
        <taxon>Sordariomycetes</taxon>
        <taxon>Hypocreomycetidae</taxon>
        <taxon>Hypocreales</taxon>
        <taxon>Nectriaceae</taxon>
        <taxon>Fusarium</taxon>
        <taxon>Fusarium incarnatum-equiseti species complex</taxon>
    </lineage>
</organism>
<sequence>MMNNKSVTLGQYNSACVTATYTISPKNEPDLRVFEERFRFALEGSLQATIQQHPGLLYGISDETEAGIAMYKQVDQIDQRDVLRIINSNEVNSTSADPKETTPDALLSQILGEAHAEHWLPNKPAWKIIVLKHFQIDYKNHNSDRTSLKRLDIAFVAHHAIADGLSGVAFHTSLMENFEGLSTSFCQPSWPMTFNERRTPPIAIEESVDCLSCNCAICSSPDTCGRKAWAGEAISTTPTVSLNHMVRIVTIPADELSAVLQKCKQAKVTLTALLHALICTSLRRGIKEAVPGFRSVTPLSLRQHTGASKRDIECEPGSMAEGQSTIELAQSFGSDMTMKAGQFPHGSMVTRLNRIEDLVSHFQSQGGTERKYTYELSNLGSTSDISPPNGSNLKLEKLIFTQCAVVAGPAIVFNCVSTRGGPLVISVTWQEGIIEESLVDRVVQELEDRLGIILPQTAKQTVTTKMDSEPLAEWIILIPDIEGSLESRMSVRDTHVKEMIKHVDSGLFQMGGATLNTDRIDGSAIIARAKSKAEILDVLKAGIYTRSRVWDLGNAKFIPHPPTNVTSLAMESIAIVQRGKGFAQETVTLPPLKEHQVYVKVEYAAFNPTDRLALDVNAFGDGAVLGCDFAGTVVEAHPTVTKLQTGDRLAGFVWGGEIKGLGAYSTYTIADERLSFKVPNNTSPAQAASVSLAANTAWLALFSDDSIAYNSDRSTEKAALLIWGGNTTVGYFAIQLARLYNIEVATTCSPRNFEKVRQAGATHVFDYNDEDVIAKIRHALPNLKRVFDTVGNETSSATAARAISGKEGLLCTVRPGKANTQDVPSHVKVTEVFVFTAFPTEHNYRGKAHWPVKIGDHNLSAEFHGQLEALLSDGSLKPPPIRTIGQLSPSTVEEAMELNRQGRISGEKLVFNGLP</sequence>
<dbReference type="CDD" id="cd08249">
    <property type="entry name" value="enoyl_reductase_like"/>
    <property type="match status" value="1"/>
</dbReference>
<keyword evidence="1" id="KW-0560">Oxidoreductase</keyword>
<feature type="domain" description="Enoyl reductase (ER)" evidence="2">
    <location>
        <begin position="579"/>
        <end position="911"/>
    </location>
</feature>
<dbReference type="PANTHER" id="PTHR45348">
    <property type="entry name" value="HYPOTHETICAL OXIDOREDUCTASE (EUROFUNG)"/>
    <property type="match status" value="1"/>
</dbReference>
<reference evidence="3" key="1">
    <citation type="submission" date="2021-05" db="EMBL/GenBank/DDBJ databases">
        <authorList>
            <person name="Khan N."/>
        </authorList>
    </citation>
    <scope>NUCLEOTIDE SEQUENCE</scope>
</reference>
<evidence type="ECO:0000259" key="2">
    <source>
        <dbReference type="SMART" id="SM00829"/>
    </source>
</evidence>
<dbReference type="EMBL" id="CAJSTJ010000140">
    <property type="protein sequence ID" value="CAG7561094.1"/>
    <property type="molecule type" value="Genomic_DNA"/>
</dbReference>
<proteinExistence type="predicted"/>
<evidence type="ECO:0000313" key="3">
    <source>
        <dbReference type="EMBL" id="CAG7561094.1"/>
    </source>
</evidence>
<evidence type="ECO:0000313" key="4">
    <source>
        <dbReference type="Proteomes" id="UP000693738"/>
    </source>
</evidence>
<dbReference type="Proteomes" id="UP000693738">
    <property type="component" value="Unassembled WGS sequence"/>
</dbReference>
<dbReference type="Pfam" id="PF00107">
    <property type="entry name" value="ADH_zinc_N"/>
    <property type="match status" value="1"/>
</dbReference>